<keyword evidence="2" id="KW-0732">Signal</keyword>
<evidence type="ECO:0000256" key="2">
    <source>
        <dbReference type="SAM" id="SignalP"/>
    </source>
</evidence>
<proteinExistence type="predicted"/>
<keyword evidence="1" id="KW-0812">Transmembrane</keyword>
<evidence type="ECO:0000313" key="3">
    <source>
        <dbReference type="EMBL" id="JAS20011.1"/>
    </source>
</evidence>
<dbReference type="GO" id="GO:0005829">
    <property type="term" value="C:cytosol"/>
    <property type="evidence" value="ECO:0007669"/>
    <property type="project" value="TreeGrafter"/>
</dbReference>
<evidence type="ECO:0000256" key="1">
    <source>
        <dbReference type="SAM" id="Phobius"/>
    </source>
</evidence>
<organism evidence="3">
    <name type="scientific">Clastoptera arizonana</name>
    <name type="common">Arizona spittle bug</name>
    <dbReference type="NCBI Taxonomy" id="38151"/>
    <lineage>
        <taxon>Eukaryota</taxon>
        <taxon>Metazoa</taxon>
        <taxon>Ecdysozoa</taxon>
        <taxon>Arthropoda</taxon>
        <taxon>Hexapoda</taxon>
        <taxon>Insecta</taxon>
        <taxon>Pterygota</taxon>
        <taxon>Neoptera</taxon>
        <taxon>Paraneoptera</taxon>
        <taxon>Hemiptera</taxon>
        <taxon>Auchenorrhyncha</taxon>
        <taxon>Cercopoidea</taxon>
        <taxon>Clastopteridae</taxon>
        <taxon>Clastoptera</taxon>
    </lineage>
</organism>
<evidence type="ECO:0008006" key="4">
    <source>
        <dbReference type="Google" id="ProtNLM"/>
    </source>
</evidence>
<protein>
    <recommendedName>
        <fullName evidence="4">Osteopetrosis-associated transmembrane protein 1</fullName>
    </recommendedName>
</protein>
<sequence length="289" mass="33184">MSKLFKISLVSYVFILSVFSLINCQNFTSGDPFLDLINSMGDDDGCQFLLHTFAQFTSNFTFCAIEYARPIKLCTKCVEVYSSVLEVHQDILKLKNEVGEICREKLINLDRLQVVDQGYNYVKGLWDRASCNNCFELTKEGNPSTNLNQNTLEIFNLYNATFECIKNNTNKSVLADPPVCTICKENYLRLNSKYNELKEKSFCMDVIDMINTTQTYWSRDLQCCLERRATDLSYLITTGLMSLLPILFYVCAFKFGKHKEQKLYQENRLATDVIVRPSSSNTPTSDIKT</sequence>
<feature type="transmembrane region" description="Helical" evidence="1">
    <location>
        <begin position="232"/>
        <end position="252"/>
    </location>
</feature>
<name>A0A1B6D2T6_9HEMI</name>
<feature type="chain" id="PRO_5008580886" description="Osteopetrosis-associated transmembrane protein 1" evidence="2">
    <location>
        <begin position="25"/>
        <end position="289"/>
    </location>
</feature>
<feature type="signal peptide" evidence="2">
    <location>
        <begin position="1"/>
        <end position="24"/>
    </location>
</feature>
<dbReference type="AlphaFoldDB" id="A0A1B6D2T6"/>
<dbReference type="PANTHER" id="PTHR15644">
    <property type="entry name" value="OSTEOPETROSIS ASSOCIATED TRANSMEMBRANE PROTEIN 1"/>
    <property type="match status" value="1"/>
</dbReference>
<dbReference type="EMBL" id="GEDC01017287">
    <property type="protein sequence ID" value="JAS20011.1"/>
    <property type="molecule type" value="Transcribed_RNA"/>
</dbReference>
<reference evidence="3" key="1">
    <citation type="submission" date="2015-12" db="EMBL/GenBank/DDBJ databases">
        <title>De novo transcriptome assembly of four potential Pierce s Disease insect vectors from Arizona vineyards.</title>
        <authorList>
            <person name="Tassone E.E."/>
        </authorList>
    </citation>
    <scope>NUCLEOTIDE SEQUENCE</scope>
</reference>
<keyword evidence="1" id="KW-1133">Transmembrane helix</keyword>
<dbReference type="Pfam" id="PF09777">
    <property type="entry name" value="OSTMP1"/>
    <property type="match status" value="1"/>
</dbReference>
<dbReference type="PANTHER" id="PTHR15644:SF2">
    <property type="entry name" value="OSTEOPETROSIS-ASSOCIATED TRANSMEMBRANE PROTEIN 1"/>
    <property type="match status" value="1"/>
</dbReference>
<gene>
    <name evidence="3" type="ORF">g.4399</name>
</gene>
<accession>A0A1B6D2T6</accession>
<keyword evidence="1" id="KW-0472">Membrane</keyword>
<dbReference type="InterPro" id="IPR019172">
    <property type="entry name" value="Osteopetrosis-assoc_TM_1"/>
</dbReference>